<dbReference type="Proteomes" id="UP000000600">
    <property type="component" value="Unassembled WGS sequence"/>
</dbReference>
<organism evidence="2 3">
    <name type="scientific">Paramecium tetraurelia</name>
    <dbReference type="NCBI Taxonomy" id="5888"/>
    <lineage>
        <taxon>Eukaryota</taxon>
        <taxon>Sar</taxon>
        <taxon>Alveolata</taxon>
        <taxon>Ciliophora</taxon>
        <taxon>Intramacronucleata</taxon>
        <taxon>Oligohymenophorea</taxon>
        <taxon>Peniculida</taxon>
        <taxon>Parameciidae</taxon>
        <taxon>Paramecium</taxon>
    </lineage>
</organism>
<dbReference type="OMA" id="RCACSEY"/>
<evidence type="ECO:0008006" key="4">
    <source>
        <dbReference type="Google" id="ProtNLM"/>
    </source>
</evidence>
<evidence type="ECO:0000313" key="2">
    <source>
        <dbReference type="EMBL" id="CAK79810.1"/>
    </source>
</evidence>
<dbReference type="InParanoid" id="A0D9U3"/>
<protein>
    <recommendedName>
        <fullName evidence="4">Mini antigen</fullName>
    </recommendedName>
</protein>
<feature type="chain" id="PRO_5002623676" description="Mini antigen" evidence="1">
    <location>
        <begin position="22"/>
        <end position="313"/>
    </location>
</feature>
<dbReference type="EMBL" id="CT868341">
    <property type="protein sequence ID" value="CAK79810.1"/>
    <property type="molecule type" value="Genomic_DNA"/>
</dbReference>
<reference evidence="2 3" key="1">
    <citation type="journal article" date="2006" name="Nature">
        <title>Global trends of whole-genome duplications revealed by the ciliate Paramecium tetraurelia.</title>
        <authorList>
            <consortium name="Genoscope"/>
            <person name="Aury J.-M."/>
            <person name="Jaillon O."/>
            <person name="Duret L."/>
            <person name="Noel B."/>
            <person name="Jubin C."/>
            <person name="Porcel B.M."/>
            <person name="Segurens B."/>
            <person name="Daubin V."/>
            <person name="Anthouard V."/>
            <person name="Aiach N."/>
            <person name="Arnaiz O."/>
            <person name="Billaut A."/>
            <person name="Beisson J."/>
            <person name="Blanc I."/>
            <person name="Bouhouche K."/>
            <person name="Camara F."/>
            <person name="Duharcourt S."/>
            <person name="Guigo R."/>
            <person name="Gogendeau D."/>
            <person name="Katinka M."/>
            <person name="Keller A.-M."/>
            <person name="Kissmehl R."/>
            <person name="Klotz C."/>
            <person name="Koll F."/>
            <person name="Le Moue A."/>
            <person name="Lepere C."/>
            <person name="Malinsky S."/>
            <person name="Nowacki M."/>
            <person name="Nowak J.K."/>
            <person name="Plattner H."/>
            <person name="Poulain J."/>
            <person name="Ruiz F."/>
            <person name="Serrano V."/>
            <person name="Zagulski M."/>
            <person name="Dessen P."/>
            <person name="Betermier M."/>
            <person name="Weissenbach J."/>
            <person name="Scarpelli C."/>
            <person name="Schachter V."/>
            <person name="Sperling L."/>
            <person name="Meyer E."/>
            <person name="Cohen J."/>
            <person name="Wincker P."/>
        </authorList>
    </citation>
    <scope>NUCLEOTIDE SEQUENCE [LARGE SCALE GENOMIC DNA]</scope>
    <source>
        <strain evidence="2 3">Stock d4-2</strain>
    </source>
</reference>
<gene>
    <name evidence="2" type="ORF">GSPATT00014741001</name>
</gene>
<dbReference type="RefSeq" id="XP_001447207.1">
    <property type="nucleotide sequence ID" value="XM_001447170.1"/>
</dbReference>
<dbReference type="HOGENOM" id="CLU_077273_0_0_1"/>
<keyword evidence="1" id="KW-0732">Signal</keyword>
<dbReference type="AlphaFoldDB" id="A0D9U3"/>
<dbReference type="GeneID" id="5032992"/>
<dbReference type="OrthoDB" id="290987at2759"/>
<feature type="signal peptide" evidence="1">
    <location>
        <begin position="1"/>
        <end position="21"/>
    </location>
</feature>
<sequence>MRIFIIVGLIALSNCVSFSLTQRCACSEYGQTLCDLYPYCAWSGSACIDMDCTYLKSADTCTGAKSAYQCQWNTSSSKCETHTYACSEVSKDDCEEKMFGFDCMWVNDKCQDFSCASATGDACSPFNCAMTDSSETCGEPKSLDCSSFTTKATCDQTDGNGNMCHMNNDSVCTQYDIFSQNCGDYSSTKDFCETMCTYVDSSKTCQAKSCADFTTQDDCIVQLDLPGLKVTPCTWSGTACQESTAADVEKLDMLSCMVVTMLNYKWSLDNSKCTACTQFTTNPQFQYLQDYLNGESYGVQIGAIIVGLSLIFN</sequence>
<name>A0D9U3_PARTE</name>
<proteinExistence type="predicted"/>
<keyword evidence="3" id="KW-1185">Reference proteome</keyword>
<accession>A0D9U3</accession>
<evidence type="ECO:0000256" key="1">
    <source>
        <dbReference type="SAM" id="SignalP"/>
    </source>
</evidence>
<dbReference type="KEGG" id="ptm:GSPATT00014741001"/>
<evidence type="ECO:0000313" key="3">
    <source>
        <dbReference type="Proteomes" id="UP000000600"/>
    </source>
</evidence>